<name>A0A2I0ICW5_PUNGR</name>
<evidence type="ECO:0000256" key="1">
    <source>
        <dbReference type="SAM" id="Coils"/>
    </source>
</evidence>
<sequence>MGQTGQQQSSDLLTREARRRQQRLDLLGLTQLTNQTMAQAVPAQSRSTAQMQILQFGREKAKFGNLSLDIYQTSNQSYRPKKAHLDRNNFSKEQLCLLDHFWVGLHANPIKVKKLSHVVNCLAEYFATTPQGGYPFFVVLNGQMPGVFNSWTDVLDQIQDFSEAQWEGYHTLHEAFAVARSRIGINYYVCPALRHYQDSSQEASTSQGPSREQTMAGLFCSSCQGNEQTIKRLTYTLDKHTSEEMKMIEENDRLQRELSAAKREIERLRAIERACISTTPIPPQIQPSQTQTQTQSQTQMAQPSQVSAETQLNAAMPHLLPCKRPRAGISRPLMAESLPESTLSVVQTTAQTTQPGIVICESSTAQAIQTPQRTKQVLPEDIMATINAMRTEDQARKEAKRAKKKQEMAEMIAMMLRKSGLQPPPMQTDSPRSNSSTKDVDLDQDTDNYLAALTQMSNEAREEAASSPQGHLDTNPGSDGGATSPMSFDSVGLQNINNAMDVWVSTQEKPTGRIEESGGALCRRSHIAPATSIGRWGWSMMILAALGSSEYSLDGHGQFVGVASGGWC</sequence>
<dbReference type="Pfam" id="PF01693">
    <property type="entry name" value="Cauli_VI"/>
    <property type="match status" value="1"/>
</dbReference>
<dbReference type="InterPro" id="IPR011320">
    <property type="entry name" value="RNase_H1_N"/>
</dbReference>
<feature type="compositionally biased region" description="Polar residues" evidence="2">
    <location>
        <begin position="427"/>
        <end position="437"/>
    </location>
</feature>
<feature type="region of interest" description="Disordered" evidence="2">
    <location>
        <begin position="458"/>
        <end position="488"/>
    </location>
</feature>
<comment type="caution">
    <text evidence="4">The sequence shown here is derived from an EMBL/GenBank/DDBJ whole genome shotgun (WGS) entry which is preliminary data.</text>
</comment>
<accession>A0A2I0ICW5</accession>
<dbReference type="InterPro" id="IPR037056">
    <property type="entry name" value="RNase_H1_N_sf"/>
</dbReference>
<evidence type="ECO:0000256" key="2">
    <source>
        <dbReference type="SAM" id="MobiDB-lite"/>
    </source>
</evidence>
<organism evidence="4 5">
    <name type="scientific">Punica granatum</name>
    <name type="common">Pomegranate</name>
    <dbReference type="NCBI Taxonomy" id="22663"/>
    <lineage>
        <taxon>Eukaryota</taxon>
        <taxon>Viridiplantae</taxon>
        <taxon>Streptophyta</taxon>
        <taxon>Embryophyta</taxon>
        <taxon>Tracheophyta</taxon>
        <taxon>Spermatophyta</taxon>
        <taxon>Magnoliopsida</taxon>
        <taxon>eudicotyledons</taxon>
        <taxon>Gunneridae</taxon>
        <taxon>Pentapetalae</taxon>
        <taxon>rosids</taxon>
        <taxon>malvids</taxon>
        <taxon>Myrtales</taxon>
        <taxon>Lythraceae</taxon>
        <taxon>Punica</taxon>
    </lineage>
</organism>
<keyword evidence="5" id="KW-1185">Reference proteome</keyword>
<evidence type="ECO:0000313" key="4">
    <source>
        <dbReference type="EMBL" id="PKI41825.1"/>
    </source>
</evidence>
<dbReference type="EMBL" id="PGOL01003295">
    <property type="protein sequence ID" value="PKI41825.1"/>
    <property type="molecule type" value="Genomic_DNA"/>
</dbReference>
<dbReference type="SUPFAM" id="SSF55658">
    <property type="entry name" value="L9 N-domain-like"/>
    <property type="match status" value="1"/>
</dbReference>
<proteinExistence type="predicted"/>
<feature type="compositionally biased region" description="Low complexity" evidence="2">
    <location>
        <begin position="286"/>
        <end position="298"/>
    </location>
</feature>
<keyword evidence="1" id="KW-0175">Coiled coil</keyword>
<dbReference type="InterPro" id="IPR009027">
    <property type="entry name" value="Ribosomal_bL9/RNase_H1_N"/>
</dbReference>
<evidence type="ECO:0000259" key="3">
    <source>
        <dbReference type="Pfam" id="PF01693"/>
    </source>
</evidence>
<reference evidence="4 5" key="1">
    <citation type="submission" date="2017-11" db="EMBL/GenBank/DDBJ databases">
        <title>De-novo sequencing of pomegranate (Punica granatum L.) genome.</title>
        <authorList>
            <person name="Akparov Z."/>
            <person name="Amiraslanov A."/>
            <person name="Hajiyeva S."/>
            <person name="Abbasov M."/>
            <person name="Kaur K."/>
            <person name="Hamwieh A."/>
            <person name="Solovyev V."/>
            <person name="Salamov A."/>
            <person name="Braich B."/>
            <person name="Kosarev P."/>
            <person name="Mahmoud A."/>
            <person name="Hajiyev E."/>
            <person name="Babayeva S."/>
            <person name="Izzatullayeva V."/>
            <person name="Mammadov A."/>
            <person name="Mammadov A."/>
            <person name="Sharifova S."/>
            <person name="Ojaghi J."/>
            <person name="Eynullazada K."/>
            <person name="Bayramov B."/>
            <person name="Abdulazimova A."/>
            <person name="Shahmuradov I."/>
        </authorList>
    </citation>
    <scope>NUCLEOTIDE SEQUENCE [LARGE SCALE GENOMIC DNA]</scope>
    <source>
        <strain evidence="5">cv. AG2017</strain>
        <tissue evidence="4">Leaf</tissue>
    </source>
</reference>
<protein>
    <recommendedName>
        <fullName evidence="3">Ribonuclease H1 N-terminal domain-containing protein</fullName>
    </recommendedName>
</protein>
<gene>
    <name evidence="4" type="ORF">CRG98_037789</name>
</gene>
<dbReference type="Gene3D" id="3.40.970.10">
    <property type="entry name" value="Ribonuclease H1, N-terminal domain"/>
    <property type="match status" value="1"/>
</dbReference>
<dbReference type="AlphaFoldDB" id="A0A2I0ICW5"/>
<evidence type="ECO:0000313" key="5">
    <source>
        <dbReference type="Proteomes" id="UP000233551"/>
    </source>
</evidence>
<feature type="region of interest" description="Disordered" evidence="2">
    <location>
        <begin position="279"/>
        <end position="298"/>
    </location>
</feature>
<feature type="region of interest" description="Disordered" evidence="2">
    <location>
        <begin position="418"/>
        <end position="443"/>
    </location>
</feature>
<dbReference type="Proteomes" id="UP000233551">
    <property type="component" value="Unassembled WGS sequence"/>
</dbReference>
<feature type="domain" description="Ribonuclease H1 N-terminal" evidence="3">
    <location>
        <begin position="135"/>
        <end position="175"/>
    </location>
</feature>
<feature type="coiled-coil region" evidence="1">
    <location>
        <begin position="237"/>
        <end position="271"/>
    </location>
</feature>